<feature type="compositionally biased region" description="Gly residues" evidence="1">
    <location>
        <begin position="165"/>
        <end position="181"/>
    </location>
</feature>
<protein>
    <submittedName>
        <fullName evidence="2">Uncharacterized protein</fullName>
    </submittedName>
</protein>
<reference evidence="2" key="1">
    <citation type="submission" date="2020-05" db="EMBL/GenBank/DDBJ databases">
        <title>WGS assembly of Panicum virgatum.</title>
        <authorList>
            <person name="Lovell J.T."/>
            <person name="Jenkins J."/>
            <person name="Shu S."/>
            <person name="Juenger T.E."/>
            <person name="Schmutz J."/>
        </authorList>
    </citation>
    <scope>NUCLEOTIDE SEQUENCE</scope>
    <source>
        <strain evidence="2">AP13</strain>
    </source>
</reference>
<accession>A0A8T0PC31</accession>
<dbReference type="AlphaFoldDB" id="A0A8T0PC31"/>
<sequence length="217" mass="22233">MRGPSHFVRIKPMAFKYDRLKRDVAGRRLPPRRPRPTPARSQSWARRAPGHHPSARPPPVRCLVGLLGPPAGACATRLLLLGPWAAALASERAQPRPEAQEADAARGAGPPRASTGGGAGTQQPAERGAGSSGVRTGQRRGVGGCSRGRHGRGSGGVRTRRRRGVGAGRAGGSGSGVCGGSRGRRGRSSGGGVGRGPAAAWAGVRRRRGDGAARGAR</sequence>
<feature type="region of interest" description="Disordered" evidence="1">
    <location>
        <begin position="21"/>
        <end position="57"/>
    </location>
</feature>
<gene>
    <name evidence="2" type="ORF">PVAP13_8NG264901</name>
</gene>
<evidence type="ECO:0000313" key="2">
    <source>
        <dbReference type="EMBL" id="KAG2558528.1"/>
    </source>
</evidence>
<dbReference type="Proteomes" id="UP000823388">
    <property type="component" value="Chromosome 8N"/>
</dbReference>
<evidence type="ECO:0000313" key="3">
    <source>
        <dbReference type="Proteomes" id="UP000823388"/>
    </source>
</evidence>
<comment type="caution">
    <text evidence="2">The sequence shown here is derived from an EMBL/GenBank/DDBJ whole genome shotgun (WGS) entry which is preliminary data.</text>
</comment>
<feature type="compositionally biased region" description="Low complexity" evidence="1">
    <location>
        <begin position="105"/>
        <end position="114"/>
    </location>
</feature>
<keyword evidence="3" id="KW-1185">Reference proteome</keyword>
<feature type="compositionally biased region" description="Basic residues" evidence="1">
    <location>
        <begin position="147"/>
        <end position="164"/>
    </location>
</feature>
<organism evidence="2 3">
    <name type="scientific">Panicum virgatum</name>
    <name type="common">Blackwell switchgrass</name>
    <dbReference type="NCBI Taxonomy" id="38727"/>
    <lineage>
        <taxon>Eukaryota</taxon>
        <taxon>Viridiplantae</taxon>
        <taxon>Streptophyta</taxon>
        <taxon>Embryophyta</taxon>
        <taxon>Tracheophyta</taxon>
        <taxon>Spermatophyta</taxon>
        <taxon>Magnoliopsida</taxon>
        <taxon>Liliopsida</taxon>
        <taxon>Poales</taxon>
        <taxon>Poaceae</taxon>
        <taxon>PACMAD clade</taxon>
        <taxon>Panicoideae</taxon>
        <taxon>Panicodae</taxon>
        <taxon>Paniceae</taxon>
        <taxon>Panicinae</taxon>
        <taxon>Panicum</taxon>
        <taxon>Panicum sect. Hiantes</taxon>
    </lineage>
</organism>
<dbReference type="EMBL" id="CM029052">
    <property type="protein sequence ID" value="KAG2558528.1"/>
    <property type="molecule type" value="Genomic_DNA"/>
</dbReference>
<feature type="region of interest" description="Disordered" evidence="1">
    <location>
        <begin position="91"/>
        <end position="217"/>
    </location>
</feature>
<name>A0A8T0PC31_PANVG</name>
<evidence type="ECO:0000256" key="1">
    <source>
        <dbReference type="SAM" id="MobiDB-lite"/>
    </source>
</evidence>
<proteinExistence type="predicted"/>